<reference evidence="2" key="2">
    <citation type="submission" date="2014-07" db="EMBL/GenBank/DDBJ databases">
        <authorList>
            <person name="Hull J."/>
        </authorList>
    </citation>
    <scope>NUCLEOTIDE SEQUENCE</scope>
</reference>
<feature type="compositionally biased region" description="Low complexity" evidence="1">
    <location>
        <begin position="242"/>
        <end position="260"/>
    </location>
</feature>
<organism evidence="2">
    <name type="scientific">Lygus hesperus</name>
    <name type="common">Western plant bug</name>
    <dbReference type="NCBI Taxonomy" id="30085"/>
    <lineage>
        <taxon>Eukaryota</taxon>
        <taxon>Metazoa</taxon>
        <taxon>Ecdysozoa</taxon>
        <taxon>Arthropoda</taxon>
        <taxon>Hexapoda</taxon>
        <taxon>Insecta</taxon>
        <taxon>Pterygota</taxon>
        <taxon>Neoptera</taxon>
        <taxon>Paraneoptera</taxon>
        <taxon>Hemiptera</taxon>
        <taxon>Heteroptera</taxon>
        <taxon>Panheteroptera</taxon>
        <taxon>Cimicomorpha</taxon>
        <taxon>Miridae</taxon>
        <taxon>Mirini</taxon>
        <taxon>Lygus</taxon>
    </lineage>
</organism>
<protein>
    <submittedName>
        <fullName evidence="2">Uncharacterized protein</fullName>
    </submittedName>
</protein>
<evidence type="ECO:0000256" key="1">
    <source>
        <dbReference type="SAM" id="MobiDB-lite"/>
    </source>
</evidence>
<reference evidence="2" key="1">
    <citation type="journal article" date="2014" name="PLoS ONE">
        <title>Transcriptome-Based Identification of ABC Transporters in the Western Tarnished Plant Bug Lygus hesperus.</title>
        <authorList>
            <person name="Hull J.J."/>
            <person name="Chaney K."/>
            <person name="Geib S.M."/>
            <person name="Fabrick J.A."/>
            <person name="Brent C.S."/>
            <person name="Walsh D."/>
            <person name="Lavine L.C."/>
        </authorList>
    </citation>
    <scope>NUCLEOTIDE SEQUENCE</scope>
</reference>
<feature type="compositionally biased region" description="Polar residues" evidence="1">
    <location>
        <begin position="230"/>
        <end position="241"/>
    </location>
</feature>
<proteinExistence type="predicted"/>
<sequence>MVECMPLSYRQLPPEEPSLRSVEPLGKPIGFTKEKLPPHLATLSELNEYKQLLSSSIVKTQLTLDGEKLNTLQVDDLLKAKIKRAVLPEPFTSTVQIISVKLRGHLPNDDKNDLKCQVTFEWVTISGDKIASPPLKFDCNKTERSDRPTTKPTTKPTTTPTTIPTDKSSSTIISKPTKVSPIPNAGPKLPTKIVQLPKFFKKIKQVTRIPSVPLVNEEASSKKPLAEKPSVSSAKPTVKSNLKTGKPTTKLGTVKPTTKTATKKKL</sequence>
<feature type="compositionally biased region" description="Basic and acidic residues" evidence="1">
    <location>
        <begin position="138"/>
        <end position="149"/>
    </location>
</feature>
<feature type="region of interest" description="Disordered" evidence="1">
    <location>
        <begin position="136"/>
        <end position="186"/>
    </location>
</feature>
<name>A0A0A9XV03_LYGHE</name>
<accession>A0A0A9XV03</accession>
<feature type="region of interest" description="Disordered" evidence="1">
    <location>
        <begin position="215"/>
        <end position="266"/>
    </location>
</feature>
<dbReference type="EMBL" id="GBHO01020901">
    <property type="protein sequence ID" value="JAG22703.1"/>
    <property type="molecule type" value="Transcribed_RNA"/>
</dbReference>
<evidence type="ECO:0000313" key="2">
    <source>
        <dbReference type="EMBL" id="JAG22703.1"/>
    </source>
</evidence>
<dbReference type="AlphaFoldDB" id="A0A0A9XV03"/>
<gene>
    <name evidence="2" type="ORF">CM83_23839</name>
</gene>
<feature type="compositionally biased region" description="Low complexity" evidence="1">
    <location>
        <begin position="150"/>
        <end position="178"/>
    </location>
</feature>